<comment type="caution">
    <text evidence="2">The sequence shown here is derived from an EMBL/GenBank/DDBJ whole genome shotgun (WGS) entry which is preliminary data.</text>
</comment>
<protein>
    <submittedName>
        <fullName evidence="2">Uncharacterized protein</fullName>
    </submittedName>
</protein>
<organism evidence="2 3">
    <name type="scientific">Alternaria burnsii</name>
    <dbReference type="NCBI Taxonomy" id="1187904"/>
    <lineage>
        <taxon>Eukaryota</taxon>
        <taxon>Fungi</taxon>
        <taxon>Dikarya</taxon>
        <taxon>Ascomycota</taxon>
        <taxon>Pezizomycotina</taxon>
        <taxon>Dothideomycetes</taxon>
        <taxon>Pleosporomycetidae</taxon>
        <taxon>Pleosporales</taxon>
        <taxon>Pleosporineae</taxon>
        <taxon>Pleosporaceae</taxon>
        <taxon>Alternaria</taxon>
        <taxon>Alternaria sect. Alternaria</taxon>
    </lineage>
</organism>
<gene>
    <name evidence="2" type="ORF">GT037_009531</name>
</gene>
<dbReference type="GeneID" id="62207756"/>
<evidence type="ECO:0000313" key="2">
    <source>
        <dbReference type="EMBL" id="KAF7672500.1"/>
    </source>
</evidence>
<reference evidence="2" key="1">
    <citation type="submission" date="2020-01" db="EMBL/GenBank/DDBJ databases">
        <authorList>
            <person name="Feng Z.H.Z."/>
        </authorList>
    </citation>
    <scope>NUCLEOTIDE SEQUENCE</scope>
    <source>
        <strain evidence="2">CBS107.38</strain>
    </source>
</reference>
<reference evidence="2" key="2">
    <citation type="submission" date="2020-08" db="EMBL/GenBank/DDBJ databases">
        <title>Draft Genome Sequence of Cumin Blight Pathogen Alternaria burnsii.</title>
        <authorList>
            <person name="Feng Z."/>
        </authorList>
    </citation>
    <scope>NUCLEOTIDE SEQUENCE</scope>
    <source>
        <strain evidence="2">CBS107.38</strain>
    </source>
</reference>
<dbReference type="AlphaFoldDB" id="A0A8H7AXI9"/>
<dbReference type="OrthoDB" id="3684811at2759"/>
<sequence length="286" mass="31231">MSDWDPYCYGASRYAAYHVLLTAAATLQVIGKKLPPAAHKIYRGYYDDIISSANCAQDSAVAMVTFVENFPAILTFHNRLAVLQNPEIEGQKPGEGRVKFPLVGNGIAAGDDDEDVIKATLAQEKQRNKPKWEAERAKKGKKPKNPVASEETLAMIPEAALDTDTELGPEMSEESSSLAYSLTVTNTEADRLVVTQSPTILPAFLANPNYEPFGMADEIIDTEGPAGRQSSVTLPAISTITNTAHPEDDNNNEMGLKFPEDISDDLTWQDGLEVIDTFSWARPRSP</sequence>
<feature type="compositionally biased region" description="Basic and acidic residues" evidence="1">
    <location>
        <begin position="124"/>
        <end position="137"/>
    </location>
</feature>
<accession>A0A8H7AXI9</accession>
<evidence type="ECO:0000256" key="1">
    <source>
        <dbReference type="SAM" id="MobiDB-lite"/>
    </source>
</evidence>
<dbReference type="Proteomes" id="UP000596902">
    <property type="component" value="Unassembled WGS sequence"/>
</dbReference>
<feature type="region of interest" description="Disordered" evidence="1">
    <location>
        <begin position="124"/>
        <end position="148"/>
    </location>
</feature>
<dbReference type="EMBL" id="JAAABM010000016">
    <property type="protein sequence ID" value="KAF7672500.1"/>
    <property type="molecule type" value="Genomic_DNA"/>
</dbReference>
<name>A0A8H7AXI9_9PLEO</name>
<evidence type="ECO:0000313" key="3">
    <source>
        <dbReference type="Proteomes" id="UP000596902"/>
    </source>
</evidence>
<keyword evidence="3" id="KW-1185">Reference proteome</keyword>
<dbReference type="RefSeq" id="XP_038782853.1">
    <property type="nucleotide sequence ID" value="XM_038934578.1"/>
</dbReference>
<proteinExistence type="predicted"/>